<gene>
    <name evidence="1" type="ORF">ERS027659_04945</name>
</gene>
<organism evidence="1 2">
    <name type="scientific">Mycobacterium tuberculosis</name>
    <dbReference type="NCBI Taxonomy" id="1773"/>
    <lineage>
        <taxon>Bacteria</taxon>
        <taxon>Bacillati</taxon>
        <taxon>Actinomycetota</taxon>
        <taxon>Actinomycetes</taxon>
        <taxon>Mycobacteriales</taxon>
        <taxon>Mycobacteriaceae</taxon>
        <taxon>Mycobacterium</taxon>
        <taxon>Mycobacterium tuberculosis complex</taxon>
    </lineage>
</organism>
<sequence length="193" mass="20924">MVVEATVTGPLVHRRTTGNRRGQPALTGQQAGVGTPLVVRALCGIQRGDERLRMHQRDQARHMAEPEAGQHAGLEWELAAEPQRVTHPHEMRGAGQLVVDAVEAAVGWDHPIPQYLAEPHHLEDRRAALGVAGQALLRHHEQRGALGTAQGVGEPFMQLGLVGIVGQRRGVVLGDDRHVVGGHAQLGQRPRQR</sequence>
<dbReference type="Proteomes" id="UP000050164">
    <property type="component" value="Unassembled WGS sequence"/>
</dbReference>
<accession>A0A655FS81</accession>
<evidence type="ECO:0000313" key="2">
    <source>
        <dbReference type="Proteomes" id="UP000050164"/>
    </source>
</evidence>
<dbReference type="EMBL" id="CNFT01002083">
    <property type="protein sequence ID" value="CKT93871.1"/>
    <property type="molecule type" value="Genomic_DNA"/>
</dbReference>
<name>A0A655FS81_MYCTX</name>
<evidence type="ECO:0000313" key="1">
    <source>
        <dbReference type="EMBL" id="CKT93871.1"/>
    </source>
</evidence>
<reference evidence="1 2" key="1">
    <citation type="submission" date="2015-03" db="EMBL/GenBank/DDBJ databases">
        <authorList>
            <consortium name="Pathogen Informatics"/>
        </authorList>
    </citation>
    <scope>NUCLEOTIDE SEQUENCE [LARGE SCALE GENOMIC DNA]</scope>
    <source>
        <strain evidence="1 2">Bir 185</strain>
    </source>
</reference>
<protein>
    <submittedName>
        <fullName evidence="1">Uncharacterized protein</fullName>
    </submittedName>
</protein>
<dbReference type="AlphaFoldDB" id="A0A655FS81"/>
<proteinExistence type="predicted"/>